<evidence type="ECO:0000313" key="5">
    <source>
        <dbReference type="Proteomes" id="UP000321720"/>
    </source>
</evidence>
<dbReference type="InterPro" id="IPR036300">
    <property type="entry name" value="MIR_dom_sf"/>
</dbReference>
<gene>
    <name evidence="4" type="ORF">CCO02nite_05560</name>
</gene>
<proteinExistence type="predicted"/>
<accession>A0A511J7D7</accession>
<dbReference type="PANTHER" id="PTHR46809">
    <property type="entry name" value="STROMAL CELL-DERIVED FACTOR 2-LIKE PROTEIN"/>
    <property type="match status" value="1"/>
</dbReference>
<protein>
    <recommendedName>
        <fullName evidence="3">MIR domain-containing protein</fullName>
    </recommendedName>
</protein>
<evidence type="ECO:0000256" key="1">
    <source>
        <dbReference type="ARBA" id="ARBA00022729"/>
    </source>
</evidence>
<feature type="domain" description="MIR" evidence="3">
    <location>
        <begin position="280"/>
        <end position="335"/>
    </location>
</feature>
<name>A0A511J7D7_9CELL</name>
<dbReference type="SUPFAM" id="SSF82109">
    <property type="entry name" value="MIR domain"/>
    <property type="match status" value="1"/>
</dbReference>
<dbReference type="AlphaFoldDB" id="A0A511J7D7"/>
<feature type="domain" description="MIR" evidence="3">
    <location>
        <begin position="344"/>
        <end position="400"/>
    </location>
</feature>
<dbReference type="Gene3D" id="2.80.10.50">
    <property type="match status" value="1"/>
</dbReference>
<organism evidence="4 5">
    <name type="scientific">Cellulomonas composti</name>
    <dbReference type="NCBI Taxonomy" id="266130"/>
    <lineage>
        <taxon>Bacteria</taxon>
        <taxon>Bacillati</taxon>
        <taxon>Actinomycetota</taxon>
        <taxon>Actinomycetes</taxon>
        <taxon>Micrococcales</taxon>
        <taxon>Cellulomonadaceae</taxon>
        <taxon>Cellulomonas</taxon>
    </lineage>
</organism>
<keyword evidence="5" id="KW-1185">Reference proteome</keyword>
<dbReference type="OrthoDB" id="8479279at2"/>
<feature type="domain" description="MIR" evidence="3">
    <location>
        <begin position="222"/>
        <end position="277"/>
    </location>
</feature>
<dbReference type="PANTHER" id="PTHR46809:SF2">
    <property type="entry name" value="GH21273P"/>
    <property type="match status" value="1"/>
</dbReference>
<dbReference type="RefSeq" id="WP_146841532.1">
    <property type="nucleotide sequence ID" value="NZ_BJWG01000002.1"/>
</dbReference>
<keyword evidence="1" id="KW-0732">Signal</keyword>
<comment type="caution">
    <text evidence="4">The sequence shown here is derived from an EMBL/GenBank/DDBJ whole genome shotgun (WGS) entry which is preliminary data.</text>
</comment>
<dbReference type="EMBL" id="BJWG01000002">
    <property type="protein sequence ID" value="GEL93898.1"/>
    <property type="molecule type" value="Genomic_DNA"/>
</dbReference>
<keyword evidence="2" id="KW-0677">Repeat</keyword>
<sequence>MIRSTGFDPAVHGFAFPNAFVDETTILPGGKPITTRGRCGGMAYLSLDHFFAGVPAPYLPRAHFAPERVPPDGHLVADAVRTRLFDSFKVLSALQFFTWSALPDGDVLVVDGVHKQTHQDELPKILRAIDAGTPVPLGLVVAHDVRAVGTNHQVVAYGYERTAAGTTLLICDSNSPGAEVTLTPTADGAWQASNGPLWRGFFVQSYRRRKPVIRTTSPADPAAAVRAGSVVTLAHVRTGRVLRSSTQRWAGAGSSGGREVTGVPVAGSMTRWVVSGPDEGAPVRHGDAVHLRSTSTRSWLTSTRDVRSPLTGQQEVSAVPGETAPLGSAWRVEVDGATGTTGKAGAIGWTAGARVRLVHVSTGVALHSHLRSDPALTFGRQEVTGFAGRDDNDWWTVLELS</sequence>
<dbReference type="SMART" id="SM00472">
    <property type="entry name" value="MIR"/>
    <property type="match status" value="3"/>
</dbReference>
<dbReference type="Proteomes" id="UP000321720">
    <property type="component" value="Unassembled WGS sequence"/>
</dbReference>
<dbReference type="PROSITE" id="PS50919">
    <property type="entry name" value="MIR"/>
    <property type="match status" value="3"/>
</dbReference>
<reference evidence="4 5" key="1">
    <citation type="submission" date="2019-07" db="EMBL/GenBank/DDBJ databases">
        <title>Whole genome shotgun sequence of Cellulomonas composti NBRC 100758.</title>
        <authorList>
            <person name="Hosoyama A."/>
            <person name="Uohara A."/>
            <person name="Ohji S."/>
            <person name="Ichikawa N."/>
        </authorList>
    </citation>
    <scope>NUCLEOTIDE SEQUENCE [LARGE SCALE GENOMIC DNA]</scope>
    <source>
        <strain evidence="4 5">NBRC 100758</strain>
    </source>
</reference>
<evidence type="ECO:0000259" key="3">
    <source>
        <dbReference type="PROSITE" id="PS50919"/>
    </source>
</evidence>
<evidence type="ECO:0000256" key="2">
    <source>
        <dbReference type="ARBA" id="ARBA00022737"/>
    </source>
</evidence>
<dbReference type="InterPro" id="IPR016093">
    <property type="entry name" value="MIR_motif"/>
</dbReference>
<evidence type="ECO:0000313" key="4">
    <source>
        <dbReference type="EMBL" id="GEL93898.1"/>
    </source>
</evidence>